<evidence type="ECO:0000313" key="10">
    <source>
        <dbReference type="Proteomes" id="UP001153069"/>
    </source>
</evidence>
<feature type="binding site" evidence="4">
    <location>
        <position position="514"/>
    </location>
    <ligand>
        <name>Zn(2+)</name>
        <dbReference type="ChEBI" id="CHEBI:29105"/>
    </ligand>
</feature>
<dbReference type="GO" id="GO:0046514">
    <property type="term" value="P:ceramide catabolic process"/>
    <property type="evidence" value="ECO:0007669"/>
    <property type="project" value="InterPro"/>
</dbReference>
<accession>A0A9N8HJ13</accession>
<dbReference type="EMBL" id="CAICTM010000626">
    <property type="protein sequence ID" value="CAB9514030.1"/>
    <property type="molecule type" value="Genomic_DNA"/>
</dbReference>
<feature type="active site" description="Nucleophile" evidence="3">
    <location>
        <position position="329"/>
    </location>
</feature>
<dbReference type="Pfam" id="PF04734">
    <property type="entry name" value="Ceramidase_alk"/>
    <property type="match status" value="2"/>
</dbReference>
<keyword evidence="4" id="KW-0862">Zinc</keyword>
<evidence type="ECO:0000256" key="3">
    <source>
        <dbReference type="PIRSR" id="PIRSR606823-1"/>
    </source>
</evidence>
<evidence type="ECO:0000256" key="5">
    <source>
        <dbReference type="RuleBase" id="RU366019"/>
    </source>
</evidence>
<comment type="similarity">
    <text evidence="1 5">Belongs to the neutral ceramidase family.</text>
</comment>
<dbReference type="Gene3D" id="2.60.40.2300">
    <property type="entry name" value="Neutral/alkaline non-lysosomal ceramidase, C-terminal domain"/>
    <property type="match status" value="1"/>
</dbReference>
<dbReference type="Pfam" id="PF17048">
    <property type="entry name" value="Ceramidse_alk_C"/>
    <property type="match status" value="1"/>
</dbReference>
<organism evidence="9 10">
    <name type="scientific">Seminavis robusta</name>
    <dbReference type="NCBI Taxonomy" id="568900"/>
    <lineage>
        <taxon>Eukaryota</taxon>
        <taxon>Sar</taxon>
        <taxon>Stramenopiles</taxon>
        <taxon>Ochrophyta</taxon>
        <taxon>Bacillariophyta</taxon>
        <taxon>Bacillariophyceae</taxon>
        <taxon>Bacillariophycidae</taxon>
        <taxon>Naviculales</taxon>
        <taxon>Naviculaceae</taxon>
        <taxon>Seminavis</taxon>
    </lineage>
</organism>
<feature type="binding site" evidence="4">
    <location>
        <position position="167"/>
    </location>
    <ligand>
        <name>Zn(2+)</name>
        <dbReference type="ChEBI" id="CHEBI:29105"/>
    </ligand>
</feature>
<dbReference type="PANTHER" id="PTHR12670:SF1">
    <property type="entry name" value="NEUTRAL CERAMIDASE"/>
    <property type="match status" value="1"/>
</dbReference>
<evidence type="ECO:0000259" key="8">
    <source>
        <dbReference type="Pfam" id="PF17048"/>
    </source>
</evidence>
<feature type="binding site" evidence="4">
    <location>
        <position position="553"/>
    </location>
    <ligand>
        <name>Zn(2+)</name>
        <dbReference type="ChEBI" id="CHEBI:29105"/>
    </ligand>
</feature>
<evidence type="ECO:0000256" key="6">
    <source>
        <dbReference type="SAM" id="SignalP"/>
    </source>
</evidence>
<feature type="domain" description="Neutral/alkaline non-lysosomal ceramidase C-terminal" evidence="8">
    <location>
        <begin position="585"/>
        <end position="733"/>
    </location>
</feature>
<feature type="chain" id="PRO_5040143974" description="Neutral ceramidase" evidence="6">
    <location>
        <begin position="20"/>
        <end position="813"/>
    </location>
</feature>
<feature type="signal peptide" evidence="6">
    <location>
        <begin position="1"/>
        <end position="19"/>
    </location>
</feature>
<comment type="catalytic activity">
    <reaction evidence="5">
        <text>an N-acylsphing-4-enine + H2O = sphing-4-enine + a fatty acid</text>
        <dbReference type="Rhea" id="RHEA:20856"/>
        <dbReference type="ChEBI" id="CHEBI:15377"/>
        <dbReference type="ChEBI" id="CHEBI:28868"/>
        <dbReference type="ChEBI" id="CHEBI:52639"/>
        <dbReference type="ChEBI" id="CHEBI:57756"/>
        <dbReference type="EC" id="3.5.1.23"/>
    </reaction>
</comment>
<evidence type="ECO:0000256" key="4">
    <source>
        <dbReference type="PIRSR" id="PIRSR606823-2"/>
    </source>
</evidence>
<keyword evidence="6" id="KW-0732">Signal</keyword>
<dbReference type="Proteomes" id="UP001153069">
    <property type="component" value="Unassembled WGS sequence"/>
</dbReference>
<dbReference type="InterPro" id="IPR031329">
    <property type="entry name" value="NEUT/ALK_ceramidase_N"/>
</dbReference>
<proteinExistence type="inferred from homology"/>
<protein>
    <recommendedName>
        <fullName evidence="5">Neutral ceramidase</fullName>
        <ecNumber evidence="5">3.5.1.23</ecNumber>
    </recommendedName>
</protein>
<gene>
    <name evidence="9" type="ORF">SEMRO_627_G177930.1</name>
</gene>
<keyword evidence="4" id="KW-0479">Metal-binding</keyword>
<dbReference type="InterPro" id="IPR031331">
    <property type="entry name" value="NEUT/ALK_ceramidase_C"/>
</dbReference>
<dbReference type="InterPro" id="IPR038445">
    <property type="entry name" value="NCDase_C_sf"/>
</dbReference>
<dbReference type="PANTHER" id="PTHR12670">
    <property type="entry name" value="CERAMIDASE"/>
    <property type="match status" value="1"/>
</dbReference>
<evidence type="ECO:0000256" key="1">
    <source>
        <dbReference type="ARBA" id="ARBA00009835"/>
    </source>
</evidence>
<keyword evidence="10" id="KW-1185">Reference proteome</keyword>
<dbReference type="OrthoDB" id="191371at2759"/>
<evidence type="ECO:0000259" key="7">
    <source>
        <dbReference type="Pfam" id="PF04734"/>
    </source>
</evidence>
<sequence>MRLSKLGSYILTLLAVVHAIDKETSDYPLLIGSGIYDITGPAAQVHIQGYGKSSQSSNGIHMRLRSRAFIVASVGSNGAKNPQEVAHDIQQLRFRKHRVTEKARDSAPAPLLADPERTVCFVSADILCGSDLLTLKVAQRLEQLLPQQHGSKKRLCHLENLSISGTHTHSASGGFLQYAVYQITSLGFSDEAMDAYAEGIAQSIHRAYSKLTRCEITVAEDLLFDSNINRSPSSYLLNPVEERKRYENIGDTDKRMLQLRFTTAEKDIGILNWFSVHGTSLNNTNQLLSGDNKGYASYLMEKHQNGDESMPGNGSFVAAFASTNLGDVSPNTNGPRCVDTGLPCDVLTSSCGGAAEKCIASGPGEDMFESAQVIGRKQFDMALALLHSNKIKKLKGEVSFRHSFVNVGNLTVVLEDGTTAKTCPAALGYSFAAGTTDGPGQFDFTQGRNSSNGFWNMIAAFLSKPTPKQVQCHHPKPILLNTGEATQPYDWDPNTIPISIFRIGDLFILNVPSELTTMAGRRLRQAMTDTITSRGVTDPIITIAGLANSYTHYVTTFEEYTGQRYEAASTLYGPHTLAAYIQEFNRIMTDLLNGDPSSTSDPPRDLSSQQISLIPPVLVDTVEFGKEFGSVIVEPEDEYTRGQDAVFVSFRSANPRNNRRPQGTFLTVDKMLADNNKWKTMYVDGDWCTKFVWNGDAALFGISFAEIHWQIPPDTPLGQYRICHFGARKTLFSEAEALLGFEAPEWLSSSTVGSALEALLSSGVKLFHSICQRLGSCVEPLQVERSRIIEFSGCSRPFLVKEAGATPTKEFSE</sequence>
<comment type="caution">
    <text evidence="9">The sequence shown here is derived from an EMBL/GenBank/DDBJ whole genome shotgun (WGS) entry which is preliminary data.</text>
</comment>
<feature type="domain" description="Neutral/alkaline non-lysosomal ceramidase N-terminal" evidence="7">
    <location>
        <begin position="111"/>
        <end position="582"/>
    </location>
</feature>
<dbReference type="GO" id="GO:0046512">
    <property type="term" value="P:sphingosine biosynthetic process"/>
    <property type="evidence" value="ECO:0007669"/>
    <property type="project" value="TreeGrafter"/>
</dbReference>
<feature type="domain" description="Neutral/alkaline non-lysosomal ceramidase N-terminal" evidence="7">
    <location>
        <begin position="30"/>
        <end position="75"/>
    </location>
</feature>
<dbReference type="GO" id="GO:0042759">
    <property type="term" value="P:long-chain fatty acid biosynthetic process"/>
    <property type="evidence" value="ECO:0007669"/>
    <property type="project" value="TreeGrafter"/>
</dbReference>
<dbReference type="GO" id="GO:0005576">
    <property type="term" value="C:extracellular region"/>
    <property type="evidence" value="ECO:0007669"/>
    <property type="project" value="TreeGrafter"/>
</dbReference>
<keyword evidence="2 5" id="KW-0378">Hydrolase</keyword>
<comment type="cofactor">
    <cofactor evidence="4">
        <name>Zn(2+)</name>
        <dbReference type="ChEBI" id="CHEBI:29105"/>
    </cofactor>
    <text evidence="4">Binds 1 zinc ion per subunit.</text>
</comment>
<dbReference type="AlphaFoldDB" id="A0A9N8HJ13"/>
<dbReference type="GO" id="GO:0046872">
    <property type="term" value="F:metal ion binding"/>
    <property type="evidence" value="ECO:0007669"/>
    <property type="project" value="UniProtKB-KW"/>
</dbReference>
<keyword evidence="5" id="KW-0443">Lipid metabolism</keyword>
<reference evidence="9" key="1">
    <citation type="submission" date="2020-06" db="EMBL/GenBank/DDBJ databases">
        <authorList>
            <consortium name="Plant Systems Biology data submission"/>
        </authorList>
    </citation>
    <scope>NUCLEOTIDE SEQUENCE</scope>
    <source>
        <strain evidence="9">D6</strain>
    </source>
</reference>
<evidence type="ECO:0000313" key="9">
    <source>
        <dbReference type="EMBL" id="CAB9514030.1"/>
    </source>
</evidence>
<dbReference type="InterPro" id="IPR006823">
    <property type="entry name" value="Ceramidase_alk"/>
</dbReference>
<name>A0A9N8HJ13_9STRA</name>
<feature type="binding site" evidence="4">
    <location>
        <position position="277"/>
    </location>
    <ligand>
        <name>Zn(2+)</name>
        <dbReference type="ChEBI" id="CHEBI:29105"/>
    </ligand>
</feature>
<dbReference type="EC" id="3.5.1.23" evidence="5"/>
<evidence type="ECO:0000256" key="2">
    <source>
        <dbReference type="ARBA" id="ARBA00022801"/>
    </source>
</evidence>
<keyword evidence="5" id="KW-0746">Sphingolipid metabolism</keyword>
<dbReference type="GO" id="GO:0017040">
    <property type="term" value="F:N-acylsphingosine amidohydrolase activity"/>
    <property type="evidence" value="ECO:0007669"/>
    <property type="project" value="UniProtKB-UniRule"/>
</dbReference>
<dbReference type="GO" id="GO:0016020">
    <property type="term" value="C:membrane"/>
    <property type="evidence" value="ECO:0007669"/>
    <property type="project" value="GOC"/>
</dbReference>